<dbReference type="InterPro" id="IPR025503">
    <property type="entry name" value="DUF4391"/>
</dbReference>
<gene>
    <name evidence="1" type="ORF">L6E24_02295</name>
</gene>
<dbReference type="Proteomes" id="UP001060368">
    <property type="component" value="Chromosome"/>
</dbReference>
<reference evidence="1" key="1">
    <citation type="submission" date="2022-04" db="EMBL/GenBank/DDBJ databases">
        <title>Complete genome of Methanoplanus endosymbiosus DSM 3599.</title>
        <authorList>
            <person name="Chen S.-C."/>
            <person name="You Y.-T."/>
            <person name="Zhou Y.-Z."/>
            <person name="Lai M.-C."/>
        </authorList>
    </citation>
    <scope>NUCLEOTIDE SEQUENCE</scope>
    <source>
        <strain evidence="1">DSM 3599</strain>
    </source>
</reference>
<sequence>MFKIPEEYNTGLVTDKKRFPLSHLKQAERQRFRRTLKELVLDAVVKDDIIPSFVSDTDSVRAVQFFTADVDSVRSAPFVCGILQRMTKTPSVIKVRDDKKELYSFALKRLNLQDKDLVVVTDEFLTHSLTRGVSGTEDRLIQDFAGWDCIVNKTDLYSWYLEMMVKCYIITNRDLWSGMNDLLSSKSKVWYNTEDVLLLFEDVKVLVRLTDERSRSVTTGNASRINGELKRTYAKLKGYV</sequence>
<organism evidence="1 2">
    <name type="scientific">Methanoplanus endosymbiosus</name>
    <dbReference type="NCBI Taxonomy" id="33865"/>
    <lineage>
        <taxon>Archaea</taxon>
        <taxon>Methanobacteriati</taxon>
        <taxon>Methanobacteriota</taxon>
        <taxon>Stenosarchaea group</taxon>
        <taxon>Methanomicrobia</taxon>
        <taxon>Methanomicrobiales</taxon>
        <taxon>Methanomicrobiaceae</taxon>
        <taxon>Methanoplanus</taxon>
    </lineage>
</organism>
<accession>A0A9E7PSL3</accession>
<dbReference type="RefSeq" id="WP_257743119.1">
    <property type="nucleotide sequence ID" value="NZ_CP096115.1"/>
</dbReference>
<keyword evidence="2" id="KW-1185">Reference proteome</keyword>
<dbReference type="GeneID" id="74306488"/>
<dbReference type="Pfam" id="PF14335">
    <property type="entry name" value="DUF4391"/>
    <property type="match status" value="1"/>
</dbReference>
<protein>
    <submittedName>
        <fullName evidence="1">DUF4391 domain-containing protein</fullName>
    </submittedName>
</protein>
<evidence type="ECO:0000313" key="2">
    <source>
        <dbReference type="Proteomes" id="UP001060368"/>
    </source>
</evidence>
<evidence type="ECO:0000313" key="1">
    <source>
        <dbReference type="EMBL" id="UUX92977.1"/>
    </source>
</evidence>
<dbReference type="KEGG" id="mend:L6E24_02295"/>
<proteinExistence type="predicted"/>
<dbReference type="EMBL" id="CP096115">
    <property type="protein sequence ID" value="UUX92977.1"/>
    <property type="molecule type" value="Genomic_DNA"/>
</dbReference>
<dbReference type="AlphaFoldDB" id="A0A9E7PSL3"/>
<name>A0A9E7PSL3_9EURY</name>